<reference evidence="2 3" key="1">
    <citation type="submission" date="2021-06" db="EMBL/GenBank/DDBJ databases">
        <authorList>
            <person name="Palmer J.M."/>
        </authorList>
    </citation>
    <scope>NUCLEOTIDE SEQUENCE [LARGE SCALE GENOMIC DNA]</scope>
    <source>
        <strain evidence="2 3">XR_2019</strain>
        <tissue evidence="2">Muscle</tissue>
    </source>
</reference>
<gene>
    <name evidence="2" type="ORF">XENORESO_020252</name>
</gene>
<sequence>LLQDTHRWAPVLNLQRGYEDTQTSPGKYTIRGGGRRTQRERKAEFRDKLNTTEMEDLPEGHVSIIKTYNLGLVGSFDDIKGLRRTNITADYNKKSSPVNADHIPPKNTFQKAHEMLQKPENQALNQRIKTENPNLYALIDKNGNRGLCREVLTEHHQQALTTGNSKGSHRIRDKLTEVLLSGDTRKLMKMSMIAANPEMSASLRRDAGIDQQNKRADIMSRETTRRYHGIGDKLLLDKYCEMGVINQEAKDDLHQWRKAQLYSRNSPEYHEMLQELKSSRKPQKQH</sequence>
<accession>A0ABV0WMV3</accession>
<feature type="non-terminal residue" evidence="2">
    <location>
        <position position="1"/>
    </location>
</feature>
<dbReference type="EMBL" id="JAHRIM010057860">
    <property type="protein sequence ID" value="MEQ2270344.1"/>
    <property type="molecule type" value="Genomic_DNA"/>
</dbReference>
<protein>
    <submittedName>
        <fullName evidence="2">Uncharacterized protein</fullName>
    </submittedName>
</protein>
<dbReference type="Proteomes" id="UP001444071">
    <property type="component" value="Unassembled WGS sequence"/>
</dbReference>
<proteinExistence type="predicted"/>
<feature type="region of interest" description="Disordered" evidence="1">
    <location>
        <begin position="19"/>
        <end position="39"/>
    </location>
</feature>
<organism evidence="2 3">
    <name type="scientific">Xenotaenia resolanae</name>
    <dbReference type="NCBI Taxonomy" id="208358"/>
    <lineage>
        <taxon>Eukaryota</taxon>
        <taxon>Metazoa</taxon>
        <taxon>Chordata</taxon>
        <taxon>Craniata</taxon>
        <taxon>Vertebrata</taxon>
        <taxon>Euteleostomi</taxon>
        <taxon>Actinopterygii</taxon>
        <taxon>Neopterygii</taxon>
        <taxon>Teleostei</taxon>
        <taxon>Neoteleostei</taxon>
        <taxon>Acanthomorphata</taxon>
        <taxon>Ovalentaria</taxon>
        <taxon>Atherinomorphae</taxon>
        <taxon>Cyprinodontiformes</taxon>
        <taxon>Goodeidae</taxon>
        <taxon>Xenotaenia</taxon>
    </lineage>
</organism>
<evidence type="ECO:0000313" key="3">
    <source>
        <dbReference type="Proteomes" id="UP001444071"/>
    </source>
</evidence>
<evidence type="ECO:0000256" key="1">
    <source>
        <dbReference type="SAM" id="MobiDB-lite"/>
    </source>
</evidence>
<comment type="caution">
    <text evidence="2">The sequence shown here is derived from an EMBL/GenBank/DDBJ whole genome shotgun (WGS) entry which is preliminary data.</text>
</comment>
<name>A0ABV0WMV3_9TELE</name>
<evidence type="ECO:0000313" key="2">
    <source>
        <dbReference type="EMBL" id="MEQ2270344.1"/>
    </source>
</evidence>
<keyword evidence="3" id="KW-1185">Reference proteome</keyword>